<keyword evidence="4 7" id="KW-1133">Transmembrane helix</keyword>
<dbReference type="Pfam" id="PF20519">
    <property type="entry name" value="Polycystin_dom"/>
    <property type="match status" value="1"/>
</dbReference>
<proteinExistence type="inferred from homology"/>
<dbReference type="OrthoDB" id="444119at2759"/>
<evidence type="ECO:0000313" key="11">
    <source>
        <dbReference type="Proteomes" id="UP000038040"/>
    </source>
</evidence>
<reference evidence="10 12" key="2">
    <citation type="submission" date="2018-11" db="EMBL/GenBank/DDBJ databases">
        <authorList>
            <consortium name="Pathogen Informatics"/>
        </authorList>
    </citation>
    <scope>NUCLEOTIDE SEQUENCE [LARGE SCALE GENOMIC DNA]</scope>
</reference>
<evidence type="ECO:0000256" key="2">
    <source>
        <dbReference type="ARBA" id="ARBA00007200"/>
    </source>
</evidence>
<evidence type="ECO:0000256" key="1">
    <source>
        <dbReference type="ARBA" id="ARBA00004141"/>
    </source>
</evidence>
<dbReference type="InterPro" id="IPR013122">
    <property type="entry name" value="PKD1_2_channel"/>
</dbReference>
<comment type="subcellular location">
    <subcellularLocation>
        <location evidence="1">Membrane</location>
        <topology evidence="1">Multi-pass membrane protein</topology>
    </subcellularLocation>
</comment>
<evidence type="ECO:0000256" key="6">
    <source>
        <dbReference type="ARBA" id="ARBA00023180"/>
    </source>
</evidence>
<evidence type="ECO:0000259" key="8">
    <source>
        <dbReference type="Pfam" id="PF08016"/>
    </source>
</evidence>
<evidence type="ECO:0000313" key="13">
    <source>
        <dbReference type="WBParaSite" id="DME_0000374701-mRNA-1"/>
    </source>
</evidence>
<comment type="similarity">
    <text evidence="2">Belongs to the polycystin family.</text>
</comment>
<organism evidence="11 13">
    <name type="scientific">Dracunculus medinensis</name>
    <name type="common">Guinea worm</name>
    <dbReference type="NCBI Taxonomy" id="318479"/>
    <lineage>
        <taxon>Eukaryota</taxon>
        <taxon>Metazoa</taxon>
        <taxon>Ecdysozoa</taxon>
        <taxon>Nematoda</taxon>
        <taxon>Chromadorea</taxon>
        <taxon>Rhabditida</taxon>
        <taxon>Spirurina</taxon>
        <taxon>Dracunculoidea</taxon>
        <taxon>Dracunculidae</taxon>
        <taxon>Dracunculus</taxon>
    </lineage>
</organism>
<dbReference type="PRINTS" id="PR01433">
    <property type="entry name" value="POLYCYSTIN2"/>
</dbReference>
<feature type="domain" description="Polycystin cation channel PKD1/PKD2" evidence="8">
    <location>
        <begin position="190"/>
        <end position="404"/>
    </location>
</feature>
<gene>
    <name evidence="10" type="ORF">DME_LOCUS7752</name>
</gene>
<dbReference type="WBParaSite" id="DME_0000374701-mRNA-1">
    <property type="protein sequence ID" value="DME_0000374701-mRNA-1"/>
    <property type="gene ID" value="DME_0000374701"/>
</dbReference>
<evidence type="ECO:0000256" key="3">
    <source>
        <dbReference type="ARBA" id="ARBA00022692"/>
    </source>
</evidence>
<feature type="transmembrane region" description="Helical" evidence="7">
    <location>
        <begin position="321"/>
        <end position="347"/>
    </location>
</feature>
<evidence type="ECO:0000256" key="7">
    <source>
        <dbReference type="SAM" id="Phobius"/>
    </source>
</evidence>
<dbReference type="Proteomes" id="UP000038040">
    <property type="component" value="Unplaced"/>
</dbReference>
<dbReference type="InterPro" id="IPR003915">
    <property type="entry name" value="PKD_2"/>
</dbReference>
<dbReference type="GO" id="GO:0005509">
    <property type="term" value="F:calcium ion binding"/>
    <property type="evidence" value="ECO:0007669"/>
    <property type="project" value="InterPro"/>
</dbReference>
<dbReference type="InterPro" id="IPR046791">
    <property type="entry name" value="Polycystin_dom"/>
</dbReference>
<feature type="transmembrane region" description="Helical" evidence="7">
    <location>
        <begin position="230"/>
        <end position="247"/>
    </location>
</feature>
<dbReference type="AlphaFoldDB" id="A0A0N4U9H8"/>
<dbReference type="PANTHER" id="PTHR10877:SF194">
    <property type="entry name" value="LOCATION OF VULVA DEFECTIVE 1"/>
    <property type="match status" value="1"/>
</dbReference>
<feature type="transmembrane region" description="Helical" evidence="7">
    <location>
        <begin position="381"/>
        <end position="404"/>
    </location>
</feature>
<sequence>MEDQMCQCFSVGLGVSFDGILQAFTQQLIFRCHLADFFLNVSDFVQHNRFNAHKSLPPSFLYEDTTPAYRNGWFEATSINNASIGYIYHNSDELATEEYYGYHDIYSGGGYVLPLNGSSSGLLEIFNQLEREHWFDDNTRAIFLDIVTYNAQANLFGVIRLVIESPPFGRVFPSVTIDVVRLINCDDKHGIYIMFFEVIYLIFVVVTVIKEVFFGVREKLVSYLSSFWKFIDLIICVMAVISGFNYLRRDFSIMEIIKKLDETNGNTYISIDQQRLYEHNYIKSVAFVVALVCMKIMNVFRFNRRIAVFSLTLSRSKTAMVIFGSLLVIVNMAFDMSLCVLLSPYMFSYRTMSNVVMTTIASLLGKLSAADVLRESTCGGIVYFIFMTIGTLFLLNVFVMMVLFEFEGARHDPKHQSNDYEAMEHIKAKALTAFNGFKRHHLPNLGFHHIYHSSSAIDRLEAKVELMFDRINKLLHYVNKKNNSINIGNKGEKRF</sequence>
<protein>
    <submittedName>
        <fullName evidence="13">PKD_channel domain-containing protein</fullName>
    </submittedName>
</protein>
<dbReference type="GO" id="GO:0005262">
    <property type="term" value="F:calcium channel activity"/>
    <property type="evidence" value="ECO:0007669"/>
    <property type="project" value="TreeGrafter"/>
</dbReference>
<dbReference type="STRING" id="318479.A0A0N4U9H8"/>
<feature type="domain" description="Polycystin" evidence="9">
    <location>
        <begin position="65"/>
        <end position="183"/>
    </location>
</feature>
<dbReference type="InterPro" id="IPR051223">
    <property type="entry name" value="Polycystin"/>
</dbReference>
<accession>A0A0N4U9H8</accession>
<reference evidence="13" key="1">
    <citation type="submission" date="2017-02" db="UniProtKB">
        <authorList>
            <consortium name="WormBaseParasite"/>
        </authorList>
    </citation>
    <scope>IDENTIFICATION</scope>
</reference>
<dbReference type="GO" id="GO:0050982">
    <property type="term" value="P:detection of mechanical stimulus"/>
    <property type="evidence" value="ECO:0007669"/>
    <property type="project" value="TreeGrafter"/>
</dbReference>
<evidence type="ECO:0000313" key="10">
    <source>
        <dbReference type="EMBL" id="VDN57779.1"/>
    </source>
</evidence>
<keyword evidence="5 7" id="KW-0472">Membrane</keyword>
<dbReference type="PANTHER" id="PTHR10877">
    <property type="entry name" value="POLYCYSTIN FAMILY MEMBER"/>
    <property type="match status" value="1"/>
</dbReference>
<dbReference type="Pfam" id="PF08016">
    <property type="entry name" value="PKD_channel"/>
    <property type="match status" value="1"/>
</dbReference>
<evidence type="ECO:0000313" key="12">
    <source>
        <dbReference type="Proteomes" id="UP000274756"/>
    </source>
</evidence>
<dbReference type="GO" id="GO:0016020">
    <property type="term" value="C:membrane"/>
    <property type="evidence" value="ECO:0007669"/>
    <property type="project" value="UniProtKB-SubCell"/>
</dbReference>
<keyword evidence="3 7" id="KW-0812">Transmembrane</keyword>
<evidence type="ECO:0000259" key="9">
    <source>
        <dbReference type="Pfam" id="PF20519"/>
    </source>
</evidence>
<dbReference type="Proteomes" id="UP000274756">
    <property type="component" value="Unassembled WGS sequence"/>
</dbReference>
<dbReference type="EMBL" id="UYYG01001162">
    <property type="protein sequence ID" value="VDN57779.1"/>
    <property type="molecule type" value="Genomic_DNA"/>
</dbReference>
<keyword evidence="12" id="KW-1185">Reference proteome</keyword>
<feature type="transmembrane region" description="Helical" evidence="7">
    <location>
        <begin position="190"/>
        <end position="209"/>
    </location>
</feature>
<keyword evidence="6" id="KW-0325">Glycoprotein</keyword>
<feature type="transmembrane region" description="Helical" evidence="7">
    <location>
        <begin position="281"/>
        <end position="300"/>
    </location>
</feature>
<name>A0A0N4U9H8_DRAME</name>
<evidence type="ECO:0000256" key="4">
    <source>
        <dbReference type="ARBA" id="ARBA00022989"/>
    </source>
</evidence>
<evidence type="ECO:0000256" key="5">
    <source>
        <dbReference type="ARBA" id="ARBA00023136"/>
    </source>
</evidence>